<evidence type="ECO:0000313" key="1">
    <source>
        <dbReference type="EMBL" id="MDR7164836.1"/>
    </source>
</evidence>
<gene>
    <name evidence="1" type="ORF">J2X12_002874</name>
</gene>
<dbReference type="EMBL" id="JAVDWN010000010">
    <property type="protein sequence ID" value="MDR7164836.1"/>
    <property type="molecule type" value="Genomic_DNA"/>
</dbReference>
<accession>A0AAW8NBE5</accession>
<name>A0AAW8NBE5_PSEOX</name>
<proteinExistence type="predicted"/>
<dbReference type="AlphaFoldDB" id="A0AAW8NBE5"/>
<comment type="caution">
    <text evidence="1">The sequence shown here is derived from an EMBL/GenBank/DDBJ whole genome shotgun (WGS) entry which is preliminary data.</text>
</comment>
<dbReference type="GeneID" id="97424212"/>
<evidence type="ECO:0000313" key="2">
    <source>
        <dbReference type="Proteomes" id="UP001262032"/>
    </source>
</evidence>
<dbReference type="Proteomes" id="UP001262032">
    <property type="component" value="Unassembled WGS sequence"/>
</dbReference>
<protein>
    <submittedName>
        <fullName evidence="1">Uncharacterized protein YllA (UPF0747 family)</fullName>
    </submittedName>
</protein>
<reference evidence="1" key="1">
    <citation type="submission" date="2023-07" db="EMBL/GenBank/DDBJ databases">
        <title>Sorghum-associated microbial communities from plants grown in Nebraska, USA.</title>
        <authorList>
            <person name="Schachtman D."/>
        </authorList>
    </citation>
    <scope>NUCLEOTIDE SEQUENCE</scope>
    <source>
        <strain evidence="1">BE261</strain>
    </source>
</reference>
<organism evidence="1 2">
    <name type="scientific">Pseudarthrobacter oxydans</name>
    <name type="common">Arthrobacter oxydans</name>
    <dbReference type="NCBI Taxonomy" id="1671"/>
    <lineage>
        <taxon>Bacteria</taxon>
        <taxon>Bacillati</taxon>
        <taxon>Actinomycetota</taxon>
        <taxon>Actinomycetes</taxon>
        <taxon>Micrococcales</taxon>
        <taxon>Micrococcaceae</taxon>
        <taxon>Pseudarthrobacter</taxon>
    </lineage>
</organism>
<dbReference type="RefSeq" id="WP_310114118.1">
    <property type="nucleotide sequence ID" value="NZ_JAVDTN010000017.1"/>
</dbReference>
<sequence length="96" mass="10469">MSAMDGMGALAGLAYAMAPEGSKYRKHMDKQAQRAARRAAVTPETREAARVKRINKTIAEKEAWITNCLERGDAVEAERWTGYVADLRASLNGVSA</sequence>